<keyword evidence="4" id="KW-1185">Reference proteome</keyword>
<dbReference type="GO" id="GO:0032259">
    <property type="term" value="P:methylation"/>
    <property type="evidence" value="ECO:0007669"/>
    <property type="project" value="UniProtKB-KW"/>
</dbReference>
<evidence type="ECO:0000256" key="1">
    <source>
        <dbReference type="ARBA" id="ARBA00022679"/>
    </source>
</evidence>
<dbReference type="CDD" id="cd02440">
    <property type="entry name" value="AdoMet_MTases"/>
    <property type="match status" value="1"/>
</dbReference>
<keyword evidence="1 3" id="KW-0808">Transferase</keyword>
<dbReference type="Gene3D" id="2.20.25.110">
    <property type="entry name" value="S-adenosyl-L-methionine-dependent methyltransferases"/>
    <property type="match status" value="1"/>
</dbReference>
<dbReference type="AlphaFoldDB" id="A0A109MS20"/>
<evidence type="ECO:0000313" key="3">
    <source>
        <dbReference type="EMBL" id="KWW11096.1"/>
    </source>
</evidence>
<reference evidence="3 4" key="1">
    <citation type="submission" date="2015-11" db="EMBL/GenBank/DDBJ databases">
        <title>Genome Sequence of Bacillus simplex strain VanAntwerpen2.</title>
        <authorList>
            <person name="Couger M.B."/>
        </authorList>
    </citation>
    <scope>NUCLEOTIDE SEQUENCE [LARGE SCALE GENOMIC DNA]</scope>
    <source>
        <strain evidence="3 4">VanAntwerpen02</strain>
    </source>
</reference>
<gene>
    <name evidence="3" type="ORF">AS888_10435</name>
</gene>
<dbReference type="GO" id="GO:0008168">
    <property type="term" value="F:methyltransferase activity"/>
    <property type="evidence" value="ECO:0007669"/>
    <property type="project" value="UniProtKB-KW"/>
</dbReference>
<dbReference type="RefSeq" id="WP_061144538.1">
    <property type="nucleotide sequence ID" value="NZ_LNNH01000058.1"/>
</dbReference>
<feature type="domain" description="Methyltransferase" evidence="2">
    <location>
        <begin position="40"/>
        <end position="135"/>
    </location>
</feature>
<proteinExistence type="predicted"/>
<comment type="caution">
    <text evidence="3">The sequence shown here is derived from an EMBL/GenBank/DDBJ whole genome shotgun (WGS) entry which is preliminary data.</text>
</comment>
<dbReference type="EMBL" id="LNNH01000058">
    <property type="protein sequence ID" value="KWW11096.1"/>
    <property type="molecule type" value="Genomic_DNA"/>
</dbReference>
<sequence length="247" mass="28638">MTYERFAYVYDELMKDAPYEKWLMILTAKLEQYGIGGRKVLDLACGTGEMTVELAQHGFEVTGVDLSDEMLLVANEKAVKLGLTIPLFQQNMAELEGLGRFDCVTIFCDSLNYLRDEADIAKTFTRVYEHLEDGGLFLFDVHSLYKMEEVFHNHTFAVSDEEVSYIWDCFPGEEPYSVEHELSFFVKDERSGLYDRFDELHYQRTYPVDQYKKWLQQAGFTVTELMADLEEAPPASETERVLFVARK</sequence>
<keyword evidence="3" id="KW-0489">Methyltransferase</keyword>
<evidence type="ECO:0000313" key="4">
    <source>
        <dbReference type="Proteomes" id="UP000064189"/>
    </source>
</evidence>
<organism evidence="3 4">
    <name type="scientific">Peribacillus simplex</name>
    <dbReference type="NCBI Taxonomy" id="1478"/>
    <lineage>
        <taxon>Bacteria</taxon>
        <taxon>Bacillati</taxon>
        <taxon>Bacillota</taxon>
        <taxon>Bacilli</taxon>
        <taxon>Bacillales</taxon>
        <taxon>Bacillaceae</taxon>
        <taxon>Peribacillus</taxon>
    </lineage>
</organism>
<dbReference type="Proteomes" id="UP000064189">
    <property type="component" value="Unassembled WGS sequence"/>
</dbReference>
<dbReference type="PANTHER" id="PTHR43861">
    <property type="entry name" value="TRANS-ACONITATE 2-METHYLTRANSFERASE-RELATED"/>
    <property type="match status" value="1"/>
</dbReference>
<dbReference type="Pfam" id="PF13649">
    <property type="entry name" value="Methyltransf_25"/>
    <property type="match status" value="1"/>
</dbReference>
<dbReference type="InterPro" id="IPR041698">
    <property type="entry name" value="Methyltransf_25"/>
</dbReference>
<dbReference type="InterPro" id="IPR029063">
    <property type="entry name" value="SAM-dependent_MTases_sf"/>
</dbReference>
<protein>
    <submittedName>
        <fullName evidence="3">Methyltransferase</fullName>
    </submittedName>
</protein>
<dbReference type="SUPFAM" id="SSF53335">
    <property type="entry name" value="S-adenosyl-L-methionine-dependent methyltransferases"/>
    <property type="match status" value="1"/>
</dbReference>
<accession>A0A109MS20</accession>
<dbReference type="Gene3D" id="3.40.50.150">
    <property type="entry name" value="Vaccinia Virus protein VP39"/>
    <property type="match status" value="1"/>
</dbReference>
<evidence type="ECO:0000259" key="2">
    <source>
        <dbReference type="Pfam" id="PF13649"/>
    </source>
</evidence>
<name>A0A109MS20_9BACI</name>